<dbReference type="AlphaFoldDB" id="A0A135LSZ1"/>
<feature type="signal peptide" evidence="1">
    <location>
        <begin position="1"/>
        <end position="19"/>
    </location>
</feature>
<organism evidence="2 3">
    <name type="scientific">Penicillium patulum</name>
    <name type="common">Penicillium griseofulvum</name>
    <dbReference type="NCBI Taxonomy" id="5078"/>
    <lineage>
        <taxon>Eukaryota</taxon>
        <taxon>Fungi</taxon>
        <taxon>Dikarya</taxon>
        <taxon>Ascomycota</taxon>
        <taxon>Pezizomycotina</taxon>
        <taxon>Eurotiomycetes</taxon>
        <taxon>Eurotiomycetidae</taxon>
        <taxon>Eurotiales</taxon>
        <taxon>Aspergillaceae</taxon>
        <taxon>Penicillium</taxon>
    </lineage>
</organism>
<evidence type="ECO:0008006" key="4">
    <source>
        <dbReference type="Google" id="ProtNLM"/>
    </source>
</evidence>
<sequence>MKIAPFWVSIALEALAVLAEPIKISATSTTSTAAKPTCTASLITKLCSYKEPEEGTAVAASGTDTCWDYCNAHPPCDFSIFVRGNPYTGTGTCWLYPGETFDESEGSSDCADPYLSVYDKPVCSGGPTPTTGGCTATETPSAIASVCGYPPPDDCEKTCTASDNAQSCLKQCANADSCSYVVFNANNPNHSPYLSGNCWMFSSGTFDKGSTTTCDGKPEQYVYENVCPKPLL</sequence>
<dbReference type="OMA" id="QCAKADS"/>
<name>A0A135LSZ1_PENPA</name>
<comment type="caution">
    <text evidence="2">The sequence shown here is derived from an EMBL/GenBank/DDBJ whole genome shotgun (WGS) entry which is preliminary data.</text>
</comment>
<dbReference type="OrthoDB" id="3440282at2759"/>
<dbReference type="GeneID" id="63711347"/>
<reference evidence="2 3" key="1">
    <citation type="journal article" date="2016" name="BMC Genomics">
        <title>Genome sequencing and secondary metabolism of the postharvest pathogen Penicillium griseofulvum.</title>
        <authorList>
            <person name="Banani H."/>
            <person name="Marcet-Houben M."/>
            <person name="Ballester A.R."/>
            <person name="Abbruscato P."/>
            <person name="Gonzalez-Candelas L."/>
            <person name="Gabaldon T."/>
            <person name="Spadaro D."/>
        </authorList>
    </citation>
    <scope>NUCLEOTIDE SEQUENCE [LARGE SCALE GENOMIC DNA]</scope>
    <source>
        <strain evidence="2 3">PG3</strain>
    </source>
</reference>
<accession>A0A135LSZ1</accession>
<keyword evidence="1" id="KW-0732">Signal</keyword>
<keyword evidence="3" id="KW-1185">Reference proteome</keyword>
<dbReference type="EMBL" id="LHQR01000027">
    <property type="protein sequence ID" value="KXG52049.1"/>
    <property type="molecule type" value="Genomic_DNA"/>
</dbReference>
<evidence type="ECO:0000313" key="2">
    <source>
        <dbReference type="EMBL" id="KXG52049.1"/>
    </source>
</evidence>
<dbReference type="Proteomes" id="UP000070168">
    <property type="component" value="Unassembled WGS sequence"/>
</dbReference>
<feature type="chain" id="PRO_5007800787" description="Apple domain-containing protein" evidence="1">
    <location>
        <begin position="20"/>
        <end position="232"/>
    </location>
</feature>
<proteinExistence type="predicted"/>
<evidence type="ECO:0000256" key="1">
    <source>
        <dbReference type="SAM" id="SignalP"/>
    </source>
</evidence>
<dbReference type="RefSeq" id="XP_040650585.1">
    <property type="nucleotide sequence ID" value="XM_040796047.1"/>
</dbReference>
<gene>
    <name evidence="2" type="ORF">PGRI_083330</name>
</gene>
<protein>
    <recommendedName>
        <fullName evidence="4">Apple domain-containing protein</fullName>
    </recommendedName>
</protein>
<evidence type="ECO:0000313" key="3">
    <source>
        <dbReference type="Proteomes" id="UP000070168"/>
    </source>
</evidence>